<gene>
    <name evidence="1" type="ORF">PFLmoz3_03508</name>
</gene>
<reference evidence="1 2" key="1">
    <citation type="submission" date="2015-05" db="EMBL/GenBank/DDBJ databases">
        <title>A genomic and transcriptomic approach to investigate the blue pigment phenotype in Pseudomonas fluorescens.</title>
        <authorList>
            <person name="Andreani N.A."/>
            <person name="Cardazzo B."/>
        </authorList>
    </citation>
    <scope>NUCLEOTIDE SEQUENCE [LARGE SCALE GENOMIC DNA]</scope>
    <source>
        <strain evidence="1 2">Ps_22</strain>
    </source>
</reference>
<evidence type="ECO:0000313" key="1">
    <source>
        <dbReference type="EMBL" id="KWV86771.1"/>
    </source>
</evidence>
<protein>
    <submittedName>
        <fullName evidence="1">Uncharacterized protein</fullName>
    </submittedName>
</protein>
<dbReference type="AlphaFoldDB" id="A0A120G764"/>
<proteinExistence type="predicted"/>
<accession>A0A120G764</accession>
<comment type="caution">
    <text evidence="1">The sequence shown here is derived from an EMBL/GenBank/DDBJ whole genome shotgun (WGS) entry which is preliminary data.</text>
</comment>
<name>A0A120G764_PSEFL</name>
<organism evidence="1 2">
    <name type="scientific">Pseudomonas fluorescens</name>
    <dbReference type="NCBI Taxonomy" id="294"/>
    <lineage>
        <taxon>Bacteria</taxon>
        <taxon>Pseudomonadati</taxon>
        <taxon>Pseudomonadota</taxon>
        <taxon>Gammaproteobacteria</taxon>
        <taxon>Pseudomonadales</taxon>
        <taxon>Pseudomonadaceae</taxon>
        <taxon>Pseudomonas</taxon>
    </lineage>
</organism>
<dbReference type="Proteomes" id="UP000061348">
    <property type="component" value="Unassembled WGS sequence"/>
</dbReference>
<dbReference type="EMBL" id="LCYA01000087">
    <property type="protein sequence ID" value="KWV86771.1"/>
    <property type="molecule type" value="Genomic_DNA"/>
</dbReference>
<evidence type="ECO:0000313" key="2">
    <source>
        <dbReference type="Proteomes" id="UP000061348"/>
    </source>
</evidence>
<sequence>MHDVLELALARRGQHNAVDTRASQVLAQALGITPYAGVVHQQGVLDAVLGVIHLGRVLRVDHLDQVTVGGDGIVFFVNGDGAIERAVYRIATQQAGALGQVVLGAFAHHDGTQAQAVAATGFLDQDARQQAADTAKAVQHHIGAFAGGSVLLANHIGHFFTHELLGGAASAFFAEFVGQLAQVYRSRAELELAHGFEQRECFVDGEFAVVGGAMARKAVSFENRDDRLVDQAAAIDRAHHIVIAVQLTDKRNHRFSECFTVDPFTKTLVGLLSHGNLPHVGAEKRGYIMSPD</sequence>